<dbReference type="InterPro" id="IPR000073">
    <property type="entry name" value="AB_hydrolase_1"/>
</dbReference>
<dbReference type="EMBL" id="BOSL01000010">
    <property type="protein sequence ID" value="GIP54153.1"/>
    <property type="molecule type" value="Genomic_DNA"/>
</dbReference>
<evidence type="ECO:0000313" key="3">
    <source>
        <dbReference type="Proteomes" id="UP000679992"/>
    </source>
</evidence>
<organism evidence="2 3">
    <name type="scientific">Paenibacillus vini</name>
    <dbReference type="NCBI Taxonomy" id="1476024"/>
    <lineage>
        <taxon>Bacteria</taxon>
        <taxon>Bacillati</taxon>
        <taxon>Bacillota</taxon>
        <taxon>Bacilli</taxon>
        <taxon>Bacillales</taxon>
        <taxon>Paenibacillaceae</taxon>
        <taxon>Paenibacillus</taxon>
    </lineage>
</organism>
<evidence type="ECO:0000313" key="2">
    <source>
        <dbReference type="EMBL" id="GIP54153.1"/>
    </source>
</evidence>
<gene>
    <name evidence="2" type="ORF">J42TS3_31880</name>
</gene>
<dbReference type="GO" id="GO:0016787">
    <property type="term" value="F:hydrolase activity"/>
    <property type="evidence" value="ECO:0007669"/>
    <property type="project" value="UniProtKB-KW"/>
</dbReference>
<dbReference type="SUPFAM" id="SSF53474">
    <property type="entry name" value="alpha/beta-Hydrolases"/>
    <property type="match status" value="1"/>
</dbReference>
<dbReference type="InterPro" id="IPR029058">
    <property type="entry name" value="AB_hydrolase_fold"/>
</dbReference>
<dbReference type="RefSeq" id="WP_213655524.1">
    <property type="nucleotide sequence ID" value="NZ_BOSL01000010.1"/>
</dbReference>
<keyword evidence="2" id="KW-0378">Hydrolase</keyword>
<dbReference type="PRINTS" id="PR00111">
    <property type="entry name" value="ABHYDROLASE"/>
</dbReference>
<reference evidence="2 3" key="1">
    <citation type="submission" date="2021-03" db="EMBL/GenBank/DDBJ databases">
        <title>Antimicrobial resistance genes in bacteria isolated from Japanese honey, and their potential for conferring macrolide and lincosamide resistance in the American foulbrood pathogen Paenibacillus larvae.</title>
        <authorList>
            <person name="Okamoto M."/>
            <person name="Kumagai M."/>
            <person name="Kanamori H."/>
            <person name="Takamatsu D."/>
        </authorList>
    </citation>
    <scope>NUCLEOTIDE SEQUENCE [LARGE SCALE GENOMIC DNA]</scope>
    <source>
        <strain evidence="2 3">J42TS3</strain>
    </source>
</reference>
<sequence>MECVLDSLTIDYEVHGSGYPVLLIHGFGCDRRLMIGCMEPVFKNRPGWQRIYLDLPGMGRTKGAEWIQSTDEILTLVEQFVDKVFAGQRFVLAGESYGGYLSRALLSKRPDQIDGMLLICPTAGIALHDAPPSNTVYKDKTVLARLENEPGISEFLEIQVVQDEYNWERFKAEIFSGLRAGDQEFLNRISLRYDLTGNEDMPREPYMKPVLILTGRQDHVVGYKNQWEYAQQYPHASFVMLDRAGHNLQIEQHDLFQALASEWLDRVMECRGRDEHVMRAE</sequence>
<name>A0ABQ4MDT8_9BACL</name>
<protein>
    <submittedName>
        <fullName evidence="2">2-hydroxy-6-oxo-6-phenylhexa-2,4-dienoate hydrolase</fullName>
    </submittedName>
</protein>
<dbReference type="Proteomes" id="UP000679992">
    <property type="component" value="Unassembled WGS sequence"/>
</dbReference>
<dbReference type="Gene3D" id="3.40.50.1820">
    <property type="entry name" value="alpha/beta hydrolase"/>
    <property type="match status" value="1"/>
</dbReference>
<dbReference type="PANTHER" id="PTHR43798">
    <property type="entry name" value="MONOACYLGLYCEROL LIPASE"/>
    <property type="match status" value="1"/>
</dbReference>
<accession>A0ABQ4MDT8</accession>
<dbReference type="Pfam" id="PF00561">
    <property type="entry name" value="Abhydrolase_1"/>
    <property type="match status" value="1"/>
</dbReference>
<comment type="caution">
    <text evidence="2">The sequence shown here is derived from an EMBL/GenBank/DDBJ whole genome shotgun (WGS) entry which is preliminary data.</text>
</comment>
<keyword evidence="3" id="KW-1185">Reference proteome</keyword>
<proteinExistence type="predicted"/>
<dbReference type="InterPro" id="IPR050266">
    <property type="entry name" value="AB_hydrolase_sf"/>
</dbReference>
<dbReference type="PANTHER" id="PTHR43798:SF6">
    <property type="entry name" value="HYDROLASE, PUTATIVE (AFU_ORTHOLOGUE AFUA_4G13070)-RELATED"/>
    <property type="match status" value="1"/>
</dbReference>
<feature type="domain" description="AB hydrolase-1" evidence="1">
    <location>
        <begin position="19"/>
        <end position="251"/>
    </location>
</feature>
<evidence type="ECO:0000259" key="1">
    <source>
        <dbReference type="Pfam" id="PF00561"/>
    </source>
</evidence>